<keyword evidence="3" id="KW-1185">Reference proteome</keyword>
<dbReference type="Gene3D" id="3.40.50.720">
    <property type="entry name" value="NAD(P)-binding Rossmann-like Domain"/>
    <property type="match status" value="1"/>
</dbReference>
<dbReference type="PANTHER" id="PTHR43245:SF55">
    <property type="entry name" value="NAD(P)-BINDING DOMAIN-CONTAINING PROTEIN"/>
    <property type="match status" value="1"/>
</dbReference>
<dbReference type="PANTHER" id="PTHR43245">
    <property type="entry name" value="BIFUNCTIONAL POLYMYXIN RESISTANCE PROTEIN ARNA"/>
    <property type="match status" value="1"/>
</dbReference>
<sequence length="325" mass="34696">MLTITSREYTMILVTGGFGFIGSHVVRALHDQGVRTVVVQRGRAAVPEHLADLPVAVVRADVADLADLRAVGERHSVTGIVHLAGYPMPDGPEGRRTGIDPTQRWLQGLLNIGRVAQEWQVDRVGLASTIGVYFGTGHRGVLTEDLAVTLTAPHPIPRAKKITELLGEHLAETTGLDVVHYRISGTWGPLGHADPFFAAPALAHAAAAGTVPDLAALAGAPRLGDGLDLNYVKDTGRAIALLQLADRLRYRTYNVAAGRTTTNAEIITALRTIAPDADLALPDGGEAGDPMDITRLREDTGYAPRYGTVEAADDYVTWLRAGHLR</sequence>
<reference evidence="2" key="1">
    <citation type="submission" date="2021-01" db="EMBL/GenBank/DDBJ databases">
        <title>KCTC 19127 draft genome.</title>
        <authorList>
            <person name="An D."/>
        </authorList>
    </citation>
    <scope>NUCLEOTIDE SEQUENCE</scope>
    <source>
        <strain evidence="2">KCTC 19127</strain>
    </source>
</reference>
<dbReference type="AlphaFoldDB" id="A0A938YJ02"/>
<name>A0A938YJ02_9ACTN</name>
<dbReference type="InterPro" id="IPR036291">
    <property type="entry name" value="NAD(P)-bd_dom_sf"/>
</dbReference>
<proteinExistence type="predicted"/>
<evidence type="ECO:0000259" key="1">
    <source>
        <dbReference type="Pfam" id="PF01370"/>
    </source>
</evidence>
<comment type="caution">
    <text evidence="2">The sequence shown here is derived from an EMBL/GenBank/DDBJ whole genome shotgun (WGS) entry which is preliminary data.</text>
</comment>
<organism evidence="2 3">
    <name type="scientific">Nakamurella flavida</name>
    <dbReference type="NCBI Taxonomy" id="363630"/>
    <lineage>
        <taxon>Bacteria</taxon>
        <taxon>Bacillati</taxon>
        <taxon>Actinomycetota</taxon>
        <taxon>Actinomycetes</taxon>
        <taxon>Nakamurellales</taxon>
        <taxon>Nakamurellaceae</taxon>
        <taxon>Nakamurella</taxon>
    </lineage>
</organism>
<accession>A0A938YJ02</accession>
<dbReference type="EMBL" id="JAERWL010000006">
    <property type="protein sequence ID" value="MBM9476004.1"/>
    <property type="molecule type" value="Genomic_DNA"/>
</dbReference>
<feature type="domain" description="NAD-dependent epimerase/dehydratase" evidence="1">
    <location>
        <begin position="12"/>
        <end position="256"/>
    </location>
</feature>
<dbReference type="SUPFAM" id="SSF51735">
    <property type="entry name" value="NAD(P)-binding Rossmann-fold domains"/>
    <property type="match status" value="1"/>
</dbReference>
<dbReference type="Pfam" id="PF01370">
    <property type="entry name" value="Epimerase"/>
    <property type="match status" value="1"/>
</dbReference>
<dbReference type="InterPro" id="IPR050177">
    <property type="entry name" value="Lipid_A_modif_metabolic_enz"/>
</dbReference>
<protein>
    <submittedName>
        <fullName evidence="2">NAD(P)-dependent oxidoreductase</fullName>
    </submittedName>
</protein>
<dbReference type="InterPro" id="IPR001509">
    <property type="entry name" value="Epimerase_deHydtase"/>
</dbReference>
<evidence type="ECO:0000313" key="2">
    <source>
        <dbReference type="EMBL" id="MBM9476004.1"/>
    </source>
</evidence>
<dbReference type="Proteomes" id="UP000663801">
    <property type="component" value="Unassembled WGS sequence"/>
</dbReference>
<gene>
    <name evidence="2" type="ORF">JL107_06070</name>
</gene>
<evidence type="ECO:0000313" key="3">
    <source>
        <dbReference type="Proteomes" id="UP000663801"/>
    </source>
</evidence>